<sequence length="80" mass="9503">MHVYKRDNSKNDVQVLSSFDDFSTWYLSQCDFSMFDDRDVKALLEEEKPDFYPCIPLMSDEDHEVIYIGIDLVTHWFTAV</sequence>
<evidence type="ECO:0000313" key="2">
    <source>
        <dbReference type="Proteomes" id="UP000636811"/>
    </source>
</evidence>
<keyword evidence="2" id="KW-1185">Reference proteome</keyword>
<proteinExistence type="predicted"/>
<comment type="caution">
    <text evidence="1">The sequence shown here is derived from an EMBL/GenBank/DDBJ whole genome shotgun (WGS) entry which is preliminary data.</text>
</comment>
<dbReference type="EMBL" id="JADOBI010000008">
    <property type="protein sequence ID" value="MBF7981208.1"/>
    <property type="molecule type" value="Genomic_DNA"/>
</dbReference>
<protein>
    <submittedName>
        <fullName evidence="1">Uncharacterized protein</fullName>
    </submittedName>
</protein>
<dbReference type="Proteomes" id="UP000636811">
    <property type="component" value="Unassembled WGS sequence"/>
</dbReference>
<name>A0ABS0E7Z0_9GAMM</name>
<evidence type="ECO:0000313" key="1">
    <source>
        <dbReference type="EMBL" id="MBF7981208.1"/>
    </source>
</evidence>
<organism evidence="1 2">
    <name type="scientific">Rahnella laticis</name>
    <dbReference type="NCBI Taxonomy" id="2787622"/>
    <lineage>
        <taxon>Bacteria</taxon>
        <taxon>Pseudomonadati</taxon>
        <taxon>Pseudomonadota</taxon>
        <taxon>Gammaproteobacteria</taxon>
        <taxon>Enterobacterales</taxon>
        <taxon>Yersiniaceae</taxon>
        <taxon>Rahnella</taxon>
    </lineage>
</organism>
<reference evidence="1 2" key="1">
    <citation type="submission" date="2020-11" db="EMBL/GenBank/DDBJ databases">
        <title>Taxonomic investigation of Rahnella strains.</title>
        <authorList>
            <person name="Lee S.D."/>
        </authorList>
    </citation>
    <scope>NUCLEOTIDE SEQUENCE [LARGE SCALE GENOMIC DNA]</scope>
    <source>
        <strain evidence="1 2">SAP-17</strain>
    </source>
</reference>
<gene>
    <name evidence="1" type="ORF">IV433_17475</name>
</gene>
<accession>A0ABS0E7Z0</accession>
<dbReference type="RefSeq" id="WP_195815216.1">
    <property type="nucleotide sequence ID" value="NZ_JADOBI010000008.1"/>
</dbReference>